<dbReference type="GO" id="GO:0006310">
    <property type="term" value="P:DNA recombination"/>
    <property type="evidence" value="ECO:0007669"/>
    <property type="project" value="TreeGrafter"/>
</dbReference>
<dbReference type="Gene3D" id="3.40.50.300">
    <property type="entry name" value="P-loop containing nucleotide triphosphate hydrolases"/>
    <property type="match status" value="1"/>
</dbReference>
<keyword evidence="6" id="KW-0067">ATP-binding</keyword>
<dbReference type="SUPFAM" id="SSF52540">
    <property type="entry name" value="P-loop containing nucleoside triphosphate hydrolases"/>
    <property type="match status" value="1"/>
</dbReference>
<organism evidence="9">
    <name type="scientific">human gut metagenome</name>
    <dbReference type="NCBI Taxonomy" id="408170"/>
    <lineage>
        <taxon>unclassified sequences</taxon>
        <taxon>metagenomes</taxon>
        <taxon>organismal metagenomes</taxon>
    </lineage>
</organism>
<keyword evidence="1" id="KW-0540">Nuclease</keyword>
<proteinExistence type="predicted"/>
<dbReference type="GO" id="GO:0003677">
    <property type="term" value="F:DNA binding"/>
    <property type="evidence" value="ECO:0007669"/>
    <property type="project" value="UniProtKB-KW"/>
</dbReference>
<evidence type="ECO:0000256" key="4">
    <source>
        <dbReference type="ARBA" id="ARBA00022801"/>
    </source>
</evidence>
<keyword evidence="8" id="KW-0234">DNA repair</keyword>
<dbReference type="GO" id="GO:0004527">
    <property type="term" value="F:exonuclease activity"/>
    <property type="evidence" value="ECO:0007669"/>
    <property type="project" value="UniProtKB-KW"/>
</dbReference>
<keyword evidence="7" id="KW-0238">DNA-binding</keyword>
<keyword evidence="5" id="KW-0269">Exonuclease</keyword>
<dbReference type="AlphaFoldDB" id="W1Y2Q0"/>
<accession>W1Y2Q0</accession>
<evidence type="ECO:0000256" key="5">
    <source>
        <dbReference type="ARBA" id="ARBA00022839"/>
    </source>
</evidence>
<dbReference type="GO" id="GO:0006281">
    <property type="term" value="P:DNA repair"/>
    <property type="evidence" value="ECO:0007669"/>
    <property type="project" value="UniProtKB-KW"/>
</dbReference>
<evidence type="ECO:0000256" key="6">
    <source>
        <dbReference type="ARBA" id="ARBA00022840"/>
    </source>
</evidence>
<reference evidence="9" key="1">
    <citation type="submission" date="2013-12" db="EMBL/GenBank/DDBJ databases">
        <title>A Varibaculum cambriense genome reconstructed from a premature infant gut community with otherwise low bacterial novelty that shifts toward anaerobic metabolism during the third week of life.</title>
        <authorList>
            <person name="Brown C.T."/>
            <person name="Sharon I."/>
            <person name="Thomas B.C."/>
            <person name="Castelle C.J."/>
            <person name="Morowitz M.J."/>
            <person name="Banfield J.F."/>
        </authorList>
    </citation>
    <scope>NUCLEOTIDE SEQUENCE</scope>
</reference>
<evidence type="ECO:0000256" key="8">
    <source>
        <dbReference type="ARBA" id="ARBA00023204"/>
    </source>
</evidence>
<evidence type="ECO:0000256" key="7">
    <source>
        <dbReference type="ARBA" id="ARBA00023125"/>
    </source>
</evidence>
<feature type="non-terminal residue" evidence="9">
    <location>
        <position position="132"/>
    </location>
</feature>
<sequence length="132" mass="14797">DEISMVMKDEILTLDEMMLLLEEGLSDVNYSMIPPSLDHVVITTIERGYSQWWPKVFVMGLNQGVFPQSMGDEGLIKDKERQELADAGITLAEGALPKAFNENFLLYLAMTRASDSLTLSYASSGEDRSEER</sequence>
<keyword evidence="2" id="KW-0547">Nucleotide-binding</keyword>
<dbReference type="PANTHER" id="PTHR30591">
    <property type="entry name" value="RECBCD ENZYME SUBUNIT RECC"/>
    <property type="match status" value="1"/>
</dbReference>
<keyword evidence="3" id="KW-0227">DNA damage</keyword>
<keyword evidence="4" id="KW-0378">Hydrolase</keyword>
<evidence type="ECO:0000256" key="2">
    <source>
        <dbReference type="ARBA" id="ARBA00022741"/>
    </source>
</evidence>
<feature type="non-terminal residue" evidence="9">
    <location>
        <position position="1"/>
    </location>
</feature>
<gene>
    <name evidence="9" type="ORF">Q604_UNBC10222G0001</name>
</gene>
<evidence type="ECO:0000256" key="3">
    <source>
        <dbReference type="ARBA" id="ARBA00022763"/>
    </source>
</evidence>
<protein>
    <submittedName>
        <fullName evidence="9">ATP-dependent nuclease subunit B-like protein</fullName>
    </submittedName>
</protein>
<dbReference type="GO" id="GO:0005524">
    <property type="term" value="F:ATP binding"/>
    <property type="evidence" value="ECO:0007669"/>
    <property type="project" value="UniProtKB-KW"/>
</dbReference>
<evidence type="ECO:0000256" key="1">
    <source>
        <dbReference type="ARBA" id="ARBA00022722"/>
    </source>
</evidence>
<name>W1Y2Q0_9ZZZZ</name>
<evidence type="ECO:0000313" key="9">
    <source>
        <dbReference type="EMBL" id="ETJ35389.1"/>
    </source>
</evidence>
<comment type="caution">
    <text evidence="9">The sequence shown here is derived from an EMBL/GenBank/DDBJ whole genome shotgun (WGS) entry which is preliminary data.</text>
</comment>
<dbReference type="PANTHER" id="PTHR30591:SF1">
    <property type="entry name" value="RECBCD ENZYME SUBUNIT RECC"/>
    <property type="match status" value="1"/>
</dbReference>
<dbReference type="EMBL" id="AZMM01010222">
    <property type="protein sequence ID" value="ETJ35389.1"/>
    <property type="molecule type" value="Genomic_DNA"/>
</dbReference>
<dbReference type="InterPro" id="IPR027417">
    <property type="entry name" value="P-loop_NTPase"/>
</dbReference>